<dbReference type="Pfam" id="PF09835">
    <property type="entry name" value="DUF2062"/>
    <property type="match status" value="1"/>
</dbReference>
<dbReference type="InterPro" id="IPR018639">
    <property type="entry name" value="DUF2062"/>
</dbReference>
<dbReference type="AlphaFoldDB" id="A0A8T2Z9Z5"/>
<feature type="transmembrane region" description="Helical" evidence="1">
    <location>
        <begin position="161"/>
        <end position="182"/>
    </location>
</feature>
<evidence type="ECO:0000313" key="4">
    <source>
        <dbReference type="Proteomes" id="UP000807159"/>
    </source>
</evidence>
<keyword evidence="1" id="KW-0812">Transmembrane</keyword>
<dbReference type="PANTHER" id="PTHR35102">
    <property type="entry name" value="E3 UBIQUITIN-PROTEIN LIGASE"/>
    <property type="match status" value="1"/>
</dbReference>
<dbReference type="Proteomes" id="UP000807159">
    <property type="component" value="Chromosome 3"/>
</dbReference>
<evidence type="ECO:0000313" key="3">
    <source>
        <dbReference type="EMBL" id="KAH8514414.1"/>
    </source>
</evidence>
<organism evidence="3 4">
    <name type="scientific">Populus deltoides</name>
    <name type="common">Eastern poplar</name>
    <name type="synonym">Eastern cottonwood</name>
    <dbReference type="NCBI Taxonomy" id="3696"/>
    <lineage>
        <taxon>Eukaryota</taxon>
        <taxon>Viridiplantae</taxon>
        <taxon>Streptophyta</taxon>
        <taxon>Embryophyta</taxon>
        <taxon>Tracheophyta</taxon>
        <taxon>Spermatophyta</taxon>
        <taxon>Magnoliopsida</taxon>
        <taxon>eudicotyledons</taxon>
        <taxon>Gunneridae</taxon>
        <taxon>Pentapetalae</taxon>
        <taxon>rosids</taxon>
        <taxon>fabids</taxon>
        <taxon>Malpighiales</taxon>
        <taxon>Salicaceae</taxon>
        <taxon>Saliceae</taxon>
        <taxon>Populus</taxon>
    </lineage>
</organism>
<feature type="transmembrane region" description="Helical" evidence="1">
    <location>
        <begin position="33"/>
        <end position="59"/>
    </location>
</feature>
<proteinExistence type="predicted"/>
<feature type="domain" description="DUF2062" evidence="2">
    <location>
        <begin position="15"/>
        <end position="188"/>
    </location>
</feature>
<keyword evidence="1" id="KW-1133">Transmembrane helix</keyword>
<protein>
    <recommendedName>
        <fullName evidence="2">DUF2062 domain-containing protein</fullName>
    </recommendedName>
</protein>
<evidence type="ECO:0000256" key="1">
    <source>
        <dbReference type="SAM" id="Phobius"/>
    </source>
</evidence>
<comment type="caution">
    <text evidence="3">The sequence shown here is derived from an EMBL/GenBank/DDBJ whole genome shotgun (WGS) entry which is preliminary data.</text>
</comment>
<reference evidence="3" key="1">
    <citation type="journal article" date="2021" name="J. Hered.">
        <title>Genome Assembly of Salicaceae Populus deltoides (Eastern Cottonwood) I-69 Based on Nanopore Sequencing and Hi-C Technologies.</title>
        <authorList>
            <person name="Bai S."/>
            <person name="Wu H."/>
            <person name="Zhang J."/>
            <person name="Pan Z."/>
            <person name="Zhao W."/>
            <person name="Li Z."/>
            <person name="Tong C."/>
        </authorList>
    </citation>
    <scope>NUCLEOTIDE SEQUENCE</scope>
    <source>
        <tissue evidence="3">Leaf</tissue>
    </source>
</reference>
<keyword evidence="4" id="KW-1185">Reference proteome</keyword>
<evidence type="ECO:0000259" key="2">
    <source>
        <dbReference type="Pfam" id="PF09835"/>
    </source>
</evidence>
<accession>A0A8T2Z9Z5</accession>
<name>A0A8T2Z9Z5_POPDE</name>
<feature type="transmembrane region" description="Helical" evidence="1">
    <location>
        <begin position="66"/>
        <end position="86"/>
    </location>
</feature>
<dbReference type="PANTHER" id="PTHR35102:SF1">
    <property type="entry name" value="E3 UBIQUITIN-PROTEIN LIGASE"/>
    <property type="match status" value="1"/>
</dbReference>
<keyword evidence="1" id="KW-0472">Membrane</keyword>
<dbReference type="EMBL" id="JACEGQ020000003">
    <property type="protein sequence ID" value="KAH8514414.1"/>
    <property type="molecule type" value="Genomic_DNA"/>
</dbReference>
<gene>
    <name evidence="3" type="ORF">H0E87_007301</name>
</gene>
<feature type="transmembrane region" description="Helical" evidence="1">
    <location>
        <begin position="212"/>
        <end position="238"/>
    </location>
</feature>
<feature type="transmembrane region" description="Helical" evidence="1">
    <location>
        <begin position="268"/>
        <end position="295"/>
    </location>
</feature>
<sequence>MGLLAWLDKKIVDPLYQILRRGLEPKQLAFSTALGIALGIFPICGVTVLLCGLAIALLGSLCHAPTVLLANFIATPIELSLVVPFLRFGEVISGGPPFPLTSDVLKKVLTGQASREVILSMSHAGKHLGMKKGVSILKQSIEFRSQEIWCSKGSFRYEKLLGWLVAAPFILAALYIIFLPCFKILVHKFSTVPSSPNKPSNSLTEIKLKRMFLFLFISLGALFDCIHQNVNLILVLGWPESDLAPFSSVVKNGVVRVVEPYKGSPSPFVGLVAFLPLYSLGILMTCLVIAFSFASGNKCFVYPITNSLDRVPICLFIVLSSLWFRF</sequence>